<dbReference type="InParanoid" id="H6QP91"/>
<proteinExistence type="predicted"/>
<dbReference type="Proteomes" id="UP000008783">
    <property type="component" value="Unassembled WGS sequence"/>
</dbReference>
<dbReference type="RefSeq" id="XP_003890626.1">
    <property type="nucleotide sequence ID" value="XM_003890577.1"/>
</dbReference>
<sequence>MSAIALSKTWQECDIQGLSRGCDQMWLNGRSEQPLKFRFAQMAALYITCTFP</sequence>
<evidence type="ECO:0000313" key="2">
    <source>
        <dbReference type="Proteomes" id="UP000008783"/>
    </source>
</evidence>
<dbReference type="VEuPathDB" id="FungiDB:PGTG_20661"/>
<evidence type="ECO:0000313" key="1">
    <source>
        <dbReference type="EMBL" id="EHS63565.1"/>
    </source>
</evidence>
<dbReference type="KEGG" id="pgr:PGTG_20661"/>
<reference evidence="2" key="1">
    <citation type="journal article" date="2011" name="Proc. Natl. Acad. Sci. U.S.A.">
        <title>Obligate biotrophy features unraveled by the genomic analysis of rust fungi.</title>
        <authorList>
            <person name="Duplessis S."/>
            <person name="Cuomo C.A."/>
            <person name="Lin Y.-C."/>
            <person name="Aerts A."/>
            <person name="Tisserant E."/>
            <person name="Veneault-Fourrey C."/>
            <person name="Joly D.L."/>
            <person name="Hacquard S."/>
            <person name="Amselem J."/>
            <person name="Cantarel B.L."/>
            <person name="Chiu R."/>
            <person name="Coutinho P.M."/>
            <person name="Feau N."/>
            <person name="Field M."/>
            <person name="Frey P."/>
            <person name="Gelhaye E."/>
            <person name="Goldberg J."/>
            <person name="Grabherr M.G."/>
            <person name="Kodira C.D."/>
            <person name="Kohler A."/>
            <person name="Kuees U."/>
            <person name="Lindquist E.A."/>
            <person name="Lucas S.M."/>
            <person name="Mago R."/>
            <person name="Mauceli E."/>
            <person name="Morin E."/>
            <person name="Murat C."/>
            <person name="Pangilinan J.L."/>
            <person name="Park R."/>
            <person name="Pearson M."/>
            <person name="Quesneville H."/>
            <person name="Rouhier N."/>
            <person name="Sakthikumar S."/>
            <person name="Salamov A.A."/>
            <person name="Schmutz J."/>
            <person name="Selles B."/>
            <person name="Shapiro H."/>
            <person name="Tanguay P."/>
            <person name="Tuskan G.A."/>
            <person name="Henrissat B."/>
            <person name="Van de Peer Y."/>
            <person name="Rouze P."/>
            <person name="Ellis J.G."/>
            <person name="Dodds P.N."/>
            <person name="Schein J.E."/>
            <person name="Zhong S."/>
            <person name="Hamelin R.C."/>
            <person name="Grigoriev I.V."/>
            <person name="Szabo L.J."/>
            <person name="Martin F."/>
        </authorList>
    </citation>
    <scope>NUCLEOTIDE SEQUENCE [LARGE SCALE GENOMIC DNA]</scope>
    <source>
        <strain evidence="2">CRL 75-36-700-3 / race SCCL</strain>
    </source>
</reference>
<name>H6QP91_PUCGT</name>
<keyword evidence="2" id="KW-1185">Reference proteome</keyword>
<gene>
    <name evidence="1" type="ORF">PGTG_20661</name>
</gene>
<dbReference type="HOGENOM" id="CLU_3088328_0_0_1"/>
<organism evidence="1 2">
    <name type="scientific">Puccinia graminis f. sp. tritici (strain CRL 75-36-700-3 / race SCCL)</name>
    <name type="common">Black stem rust fungus</name>
    <dbReference type="NCBI Taxonomy" id="418459"/>
    <lineage>
        <taxon>Eukaryota</taxon>
        <taxon>Fungi</taxon>
        <taxon>Dikarya</taxon>
        <taxon>Basidiomycota</taxon>
        <taxon>Pucciniomycotina</taxon>
        <taxon>Pucciniomycetes</taxon>
        <taxon>Pucciniales</taxon>
        <taxon>Pucciniaceae</taxon>
        <taxon>Puccinia</taxon>
    </lineage>
</organism>
<dbReference type="AlphaFoldDB" id="H6QP91"/>
<dbReference type="EMBL" id="DS178264">
    <property type="protein sequence ID" value="EHS63565.1"/>
    <property type="molecule type" value="Genomic_DNA"/>
</dbReference>
<protein>
    <submittedName>
        <fullName evidence="1">Uncharacterized protein</fullName>
    </submittedName>
</protein>
<dbReference type="GeneID" id="13541524"/>
<accession>H6QP91</accession>